<sequence>MVHTRQSGWGWLVFGVLAAVSVIGLRPLPGFRLTLGPSATVAVGRPAPPITVRTLTGQPWHLTPGRPLMVNFWASWCEFCQVEAPAVAEMGARADGQYQVVTVDITAHDSVTAARQFAARYHLAAPVLLDSSGAIQRAYQVTVLPTTFYINRQGRIVAIVYGAETYAAMKAHIQEAARS</sequence>
<dbReference type="PANTHER" id="PTHR42852:SF13">
    <property type="entry name" value="PROTEIN DIPZ"/>
    <property type="match status" value="1"/>
</dbReference>
<keyword evidence="4" id="KW-1185">Reference proteome</keyword>
<feature type="domain" description="Thioredoxin" evidence="2">
    <location>
        <begin position="41"/>
        <end position="178"/>
    </location>
</feature>
<dbReference type="CDD" id="cd02966">
    <property type="entry name" value="TlpA_like_family"/>
    <property type="match status" value="1"/>
</dbReference>
<evidence type="ECO:0000256" key="1">
    <source>
        <dbReference type="SAM" id="Phobius"/>
    </source>
</evidence>
<dbReference type="PANTHER" id="PTHR42852">
    <property type="entry name" value="THIOL:DISULFIDE INTERCHANGE PROTEIN DSBE"/>
    <property type="match status" value="1"/>
</dbReference>
<dbReference type="KEGG" id="sap:Sulac_2741"/>
<dbReference type="SUPFAM" id="SSF52833">
    <property type="entry name" value="Thioredoxin-like"/>
    <property type="match status" value="1"/>
</dbReference>
<reference evidence="3 4" key="2">
    <citation type="journal article" date="2012" name="Stand. Genomic Sci.">
        <title>Complete genome sequence of the moderately thermophilic mineral-sulfide-oxidizing firmicute Sulfobacillus acidophilus type strain (NAL(T)).</title>
        <authorList>
            <person name="Anderson I."/>
            <person name="Chertkov O."/>
            <person name="Chen A."/>
            <person name="Saunders E."/>
            <person name="Lapidus A."/>
            <person name="Nolan M."/>
            <person name="Lucas S."/>
            <person name="Hammon N."/>
            <person name="Deshpande S."/>
            <person name="Cheng J.F."/>
            <person name="Han C."/>
            <person name="Tapia R."/>
            <person name="Goodwin L.A."/>
            <person name="Pitluck S."/>
            <person name="Liolios K."/>
            <person name="Pagani I."/>
            <person name="Ivanova N."/>
            <person name="Mikhailova N."/>
            <person name="Pati A."/>
            <person name="Palaniappan K."/>
            <person name="Land M."/>
            <person name="Pan C."/>
            <person name="Rohde M."/>
            <person name="Pukall R."/>
            <person name="Goker M."/>
            <person name="Detter J.C."/>
            <person name="Woyke T."/>
            <person name="Bristow J."/>
            <person name="Eisen J.A."/>
            <person name="Markowitz V."/>
            <person name="Hugenholtz P."/>
            <person name="Kyrpides N.C."/>
            <person name="Klenk H.P."/>
            <person name="Mavromatis K."/>
        </authorList>
    </citation>
    <scope>NUCLEOTIDE SEQUENCE [LARGE SCALE GENOMIC DNA]</scope>
    <source>
        <strain evidence="4">ATCC 700253 / DSM 10332 / NAL</strain>
    </source>
</reference>
<gene>
    <name evidence="3" type="ordered locus">Sulac_2741</name>
</gene>
<feature type="transmembrane region" description="Helical" evidence="1">
    <location>
        <begin position="6"/>
        <end position="25"/>
    </location>
</feature>
<dbReference type="InterPro" id="IPR013766">
    <property type="entry name" value="Thioredoxin_domain"/>
</dbReference>
<dbReference type="InterPro" id="IPR050553">
    <property type="entry name" value="Thioredoxin_ResA/DsbE_sf"/>
</dbReference>
<reference evidence="4" key="1">
    <citation type="submission" date="2011-12" db="EMBL/GenBank/DDBJ databases">
        <title>The complete genome of chromosome of Sulfobacillus acidophilus DSM 10332.</title>
        <authorList>
            <person name="Lucas S."/>
            <person name="Han J."/>
            <person name="Lapidus A."/>
            <person name="Bruce D."/>
            <person name="Goodwin L."/>
            <person name="Pitluck S."/>
            <person name="Peters L."/>
            <person name="Kyrpides N."/>
            <person name="Mavromatis K."/>
            <person name="Ivanova N."/>
            <person name="Mikhailova N."/>
            <person name="Chertkov O."/>
            <person name="Saunders E."/>
            <person name="Detter J.C."/>
            <person name="Tapia R."/>
            <person name="Han C."/>
            <person name="Land M."/>
            <person name="Hauser L."/>
            <person name="Markowitz V."/>
            <person name="Cheng J.-F."/>
            <person name="Hugenholtz P."/>
            <person name="Woyke T."/>
            <person name="Wu D."/>
            <person name="Pukall R."/>
            <person name="Gehrich-Schroeter G."/>
            <person name="Schneider S."/>
            <person name="Klenk H.-P."/>
            <person name="Eisen J.A."/>
        </authorList>
    </citation>
    <scope>NUCLEOTIDE SEQUENCE [LARGE SCALE GENOMIC DNA]</scope>
    <source>
        <strain evidence="4">ATCC 700253 / DSM 10332 / NAL</strain>
    </source>
</reference>
<dbReference type="GO" id="GO:0016491">
    <property type="term" value="F:oxidoreductase activity"/>
    <property type="evidence" value="ECO:0007669"/>
    <property type="project" value="InterPro"/>
</dbReference>
<accession>G8TXZ7</accession>
<protein>
    <submittedName>
        <fullName evidence="3">Alkyl hydroperoxide reductase/ Thiol specific antioxidant/ Mal allergen</fullName>
    </submittedName>
</protein>
<dbReference type="InterPro" id="IPR000866">
    <property type="entry name" value="AhpC/TSA"/>
</dbReference>
<dbReference type="HOGENOM" id="CLU_042529_11_4_9"/>
<dbReference type="InterPro" id="IPR036249">
    <property type="entry name" value="Thioredoxin-like_sf"/>
</dbReference>
<keyword evidence="1" id="KW-0812">Transmembrane</keyword>
<proteinExistence type="predicted"/>
<organism evidence="3 4">
    <name type="scientific">Sulfobacillus acidophilus (strain ATCC 700253 / DSM 10332 / NAL)</name>
    <dbReference type="NCBI Taxonomy" id="679936"/>
    <lineage>
        <taxon>Bacteria</taxon>
        <taxon>Bacillati</taxon>
        <taxon>Bacillota</taxon>
        <taxon>Clostridia</taxon>
        <taxon>Eubacteriales</taxon>
        <taxon>Clostridiales Family XVII. Incertae Sedis</taxon>
        <taxon>Sulfobacillus</taxon>
    </lineage>
</organism>
<dbReference type="Pfam" id="PF00578">
    <property type="entry name" value="AhpC-TSA"/>
    <property type="match status" value="1"/>
</dbReference>
<evidence type="ECO:0000259" key="2">
    <source>
        <dbReference type="PROSITE" id="PS51352"/>
    </source>
</evidence>
<evidence type="ECO:0000313" key="3">
    <source>
        <dbReference type="EMBL" id="AEW06203.1"/>
    </source>
</evidence>
<dbReference type="GO" id="GO:0016209">
    <property type="term" value="F:antioxidant activity"/>
    <property type="evidence" value="ECO:0007669"/>
    <property type="project" value="InterPro"/>
</dbReference>
<dbReference type="PROSITE" id="PS51352">
    <property type="entry name" value="THIOREDOXIN_2"/>
    <property type="match status" value="1"/>
</dbReference>
<dbReference type="STRING" id="679936.Sulac_2741"/>
<evidence type="ECO:0000313" key="4">
    <source>
        <dbReference type="Proteomes" id="UP000005439"/>
    </source>
</evidence>
<keyword evidence="1" id="KW-1133">Transmembrane helix</keyword>
<dbReference type="Gene3D" id="3.40.30.10">
    <property type="entry name" value="Glutaredoxin"/>
    <property type="match status" value="1"/>
</dbReference>
<dbReference type="AlphaFoldDB" id="G8TXZ7"/>
<dbReference type="EMBL" id="CP003179">
    <property type="protein sequence ID" value="AEW06203.1"/>
    <property type="molecule type" value="Genomic_DNA"/>
</dbReference>
<dbReference type="Proteomes" id="UP000005439">
    <property type="component" value="Chromosome"/>
</dbReference>
<dbReference type="PATRIC" id="fig|679936.5.peg.2834"/>
<keyword evidence="1" id="KW-0472">Membrane</keyword>
<name>G8TXZ7_SULAD</name>